<keyword evidence="2" id="KW-1185">Reference proteome</keyword>
<evidence type="ECO:0000313" key="1">
    <source>
        <dbReference type="EMBL" id="ATZ81183.1"/>
    </source>
</evidence>
<protein>
    <submittedName>
        <fullName evidence="1">Uncharacterized protein</fullName>
    </submittedName>
</protein>
<reference evidence="1" key="1">
    <citation type="journal article" date="2017" name="Elife">
        <title>The kinetoplastid-infecting Bodo saltans virus (BsV), a window into the most abundant giant viruses in the sea.</title>
        <authorList>
            <person name="Deeg C.M."/>
            <person name="Chow C.-E.T."/>
            <person name="Suttle C.A."/>
        </authorList>
    </citation>
    <scope>NUCLEOTIDE SEQUENCE</scope>
    <source>
        <strain evidence="1">NG1</strain>
    </source>
</reference>
<name>A0A2H4UW69_9VIRU</name>
<dbReference type="EMBL" id="MF782455">
    <property type="protein sequence ID" value="ATZ81183.1"/>
    <property type="molecule type" value="Genomic_DNA"/>
</dbReference>
<proteinExistence type="predicted"/>
<gene>
    <name evidence="1" type="ORF">BMW23_1140</name>
</gene>
<organism evidence="1">
    <name type="scientific">Bodo saltans virus</name>
    <dbReference type="NCBI Taxonomy" id="2024608"/>
    <lineage>
        <taxon>Viruses</taxon>
        <taxon>Varidnaviria</taxon>
        <taxon>Bamfordvirae</taxon>
        <taxon>Nucleocytoviricota</taxon>
        <taxon>Megaviricetes</taxon>
        <taxon>Imitervirales</taxon>
        <taxon>Mimiviridae</taxon>
        <taxon>Klosneuvirinae</taxon>
        <taxon>Theiavirus</taxon>
        <taxon>Theiavirus salishense</taxon>
    </lineage>
</organism>
<sequence>MKFTLRLLEIIIWSIAVYNIKKLINEIIAQYYHIIAKI</sequence>
<accession>A0A2H4UW69</accession>
<dbReference type="Proteomes" id="UP000240325">
    <property type="component" value="Segment"/>
</dbReference>
<evidence type="ECO:0000313" key="2">
    <source>
        <dbReference type="Proteomes" id="UP000240325"/>
    </source>
</evidence>